<sequence>MDRRNFLRTGSLAMLGSLAVPSLAMPASVRGALGGADNQSAVASAMAHFGVTEADLKKVMAAALEKGGDYADLYFEHTFNNSVVLMDGKVNNCGANIDFGMGVRVLAGDQTGYAYVEGVTVEEMLRAARTAARIASSGKAGKPVGLTEKTIAKSRYAVTEPWEDVSLKAKIPYLEKLNEKIFSLDNRVRKVQASLVDSTSHVLFCNSEGVSYYDYRPMVSFMAVCIMEENGKMENGYAGRSYRKGFEFMTDDIVDTLAREAVDKTSILFKAVKPKGGEMPVVMGAGGSGILLHEAIGHAFEADFNRKRTSIFCDLFGKKVCNEHINVVDDGTIAFNRGAVNFDDEGVEGQKTYIVKEGILTSYLHDRISAKHYGVAPTGNGRRDTFRNTPIPRMRATYMEAGNMKEADIISTVKKGIYCDQFTNGQVQIGAGDFTFFVKSGYLIEDGKLTQPVKDINIIGNGPKALADITMVANNDKIDNGTWTCGKDGQSCPVTCGMPSALVSKLTVGGES</sequence>
<dbReference type="RefSeq" id="WP_009037767.1">
    <property type="nucleotide sequence ID" value="NZ_JNHN01000096.1"/>
</dbReference>
<dbReference type="PIRSF" id="PIRSF004919">
    <property type="entry name" value="TldD"/>
    <property type="match status" value="1"/>
</dbReference>
<dbReference type="Pfam" id="PF19290">
    <property type="entry name" value="PmbA_TldD_2nd"/>
    <property type="match status" value="1"/>
</dbReference>
<dbReference type="PANTHER" id="PTHR30624">
    <property type="entry name" value="UNCHARACTERIZED PROTEIN TLDD AND PMBA"/>
    <property type="match status" value="1"/>
</dbReference>
<dbReference type="InterPro" id="IPR051463">
    <property type="entry name" value="Peptidase_U62_metallo"/>
</dbReference>
<evidence type="ECO:0000256" key="5">
    <source>
        <dbReference type="SAM" id="SignalP"/>
    </source>
</evidence>
<evidence type="ECO:0000259" key="6">
    <source>
        <dbReference type="Pfam" id="PF01523"/>
    </source>
</evidence>
<dbReference type="PANTHER" id="PTHR30624:SF4">
    <property type="entry name" value="METALLOPROTEASE TLDD"/>
    <property type="match status" value="1"/>
</dbReference>
<dbReference type="AlphaFoldDB" id="A0A078S4F9"/>
<dbReference type="EMBL" id="JNHN01000096">
    <property type="protein sequence ID" value="KDS56764.1"/>
    <property type="molecule type" value="Genomic_DNA"/>
</dbReference>
<evidence type="ECO:0000256" key="2">
    <source>
        <dbReference type="ARBA" id="ARBA00022670"/>
    </source>
</evidence>
<dbReference type="GO" id="GO:0006508">
    <property type="term" value="P:proteolysis"/>
    <property type="evidence" value="ECO:0007669"/>
    <property type="project" value="UniProtKB-KW"/>
</dbReference>
<evidence type="ECO:0000256" key="3">
    <source>
        <dbReference type="ARBA" id="ARBA00022801"/>
    </source>
</evidence>
<keyword evidence="2" id="KW-0645">Protease</keyword>
<comment type="similarity">
    <text evidence="1">Belongs to the peptidase U62 family.</text>
</comment>
<dbReference type="InterPro" id="IPR036059">
    <property type="entry name" value="TldD/PmbA_sf"/>
</dbReference>
<dbReference type="GO" id="GO:0008237">
    <property type="term" value="F:metallopeptidase activity"/>
    <property type="evidence" value="ECO:0007669"/>
    <property type="project" value="UniProtKB-KW"/>
</dbReference>
<feature type="domain" description="Metalloprotease TldD/E C-terminal" evidence="7">
    <location>
        <begin position="277"/>
        <end position="510"/>
    </location>
</feature>
<feature type="signal peptide" evidence="5">
    <location>
        <begin position="1"/>
        <end position="24"/>
    </location>
</feature>
<protein>
    <submittedName>
        <fullName evidence="9">Modulator of DNA gyrase family protein</fullName>
    </submittedName>
</protein>
<dbReference type="InterPro" id="IPR045570">
    <property type="entry name" value="Metalloprtase-TldD/E_cen_dom"/>
</dbReference>
<evidence type="ECO:0000313" key="9">
    <source>
        <dbReference type="EMBL" id="KDS56764.1"/>
    </source>
</evidence>
<evidence type="ECO:0000313" key="10">
    <source>
        <dbReference type="Proteomes" id="UP000028013"/>
    </source>
</evidence>
<keyword evidence="3" id="KW-0378">Hydrolase</keyword>
<dbReference type="Pfam" id="PF19289">
    <property type="entry name" value="PmbA_TldD_3rd"/>
    <property type="match status" value="1"/>
</dbReference>
<organism evidence="9 10">
    <name type="scientific">Bacteroides uniformis str. 3978 T3 ii</name>
    <dbReference type="NCBI Taxonomy" id="1339349"/>
    <lineage>
        <taxon>Bacteria</taxon>
        <taxon>Pseudomonadati</taxon>
        <taxon>Bacteroidota</taxon>
        <taxon>Bacteroidia</taxon>
        <taxon>Bacteroidales</taxon>
        <taxon>Bacteroidaceae</taxon>
        <taxon>Bacteroides</taxon>
    </lineage>
</organism>
<accession>A0A078S4F9</accession>
<feature type="domain" description="Metalloprotease TldD/E N-terminal" evidence="6">
    <location>
        <begin position="71"/>
        <end position="135"/>
    </location>
</feature>
<reference evidence="9 10" key="1">
    <citation type="submission" date="2014-04" db="EMBL/GenBank/DDBJ databases">
        <authorList>
            <person name="Sears C."/>
            <person name="Carroll K."/>
            <person name="Sack B.R."/>
            <person name="Qadri F."/>
            <person name="Myers L.L."/>
            <person name="Chung G.-T."/>
            <person name="Escheverria P."/>
            <person name="Fraser C.M."/>
            <person name="Sadzewicz L."/>
            <person name="Shefchek K.A."/>
            <person name="Tallon L."/>
            <person name="Das S.P."/>
            <person name="Daugherty S."/>
            <person name="Mongodin E.F."/>
        </authorList>
    </citation>
    <scope>NUCLEOTIDE SEQUENCE [LARGE SCALE GENOMIC DNA]</scope>
    <source>
        <strain evidence="9 10">3978 T3 ii</strain>
    </source>
</reference>
<dbReference type="GO" id="GO:0005829">
    <property type="term" value="C:cytosol"/>
    <property type="evidence" value="ECO:0007669"/>
    <property type="project" value="TreeGrafter"/>
</dbReference>
<dbReference type="InterPro" id="IPR025502">
    <property type="entry name" value="TldD"/>
</dbReference>
<feature type="domain" description="Metalloprotease TldD/E central" evidence="8">
    <location>
        <begin position="160"/>
        <end position="266"/>
    </location>
</feature>
<dbReference type="InterPro" id="IPR002510">
    <property type="entry name" value="Metalloprtase-TldD/E_N"/>
</dbReference>
<gene>
    <name evidence="9" type="ORF">M094_4056</name>
</gene>
<dbReference type="SUPFAM" id="SSF111283">
    <property type="entry name" value="Putative modulator of DNA gyrase, PmbA/TldD"/>
    <property type="match status" value="1"/>
</dbReference>
<name>A0A078S4F9_BACUN</name>
<evidence type="ECO:0000256" key="1">
    <source>
        <dbReference type="ARBA" id="ARBA00005836"/>
    </source>
</evidence>
<evidence type="ECO:0000259" key="7">
    <source>
        <dbReference type="Pfam" id="PF19289"/>
    </source>
</evidence>
<keyword evidence="5" id="KW-0732">Signal</keyword>
<dbReference type="InterPro" id="IPR035068">
    <property type="entry name" value="TldD/PmbA_N"/>
</dbReference>
<dbReference type="Pfam" id="PF01523">
    <property type="entry name" value="PmbA_TldD_1st"/>
    <property type="match status" value="1"/>
</dbReference>
<feature type="chain" id="PRO_5001744867" evidence="5">
    <location>
        <begin position="25"/>
        <end position="512"/>
    </location>
</feature>
<keyword evidence="4" id="KW-0482">Metalloprotease</keyword>
<comment type="caution">
    <text evidence="9">The sequence shown here is derived from an EMBL/GenBank/DDBJ whole genome shotgun (WGS) entry which is preliminary data.</text>
</comment>
<evidence type="ECO:0000259" key="8">
    <source>
        <dbReference type="Pfam" id="PF19290"/>
    </source>
</evidence>
<evidence type="ECO:0000256" key="4">
    <source>
        <dbReference type="ARBA" id="ARBA00023049"/>
    </source>
</evidence>
<dbReference type="PATRIC" id="fig|1339349.3.peg.860"/>
<dbReference type="InterPro" id="IPR045569">
    <property type="entry name" value="Metalloprtase-TldD/E_C"/>
</dbReference>
<dbReference type="Proteomes" id="UP000028013">
    <property type="component" value="Unassembled WGS sequence"/>
</dbReference>
<dbReference type="Gene3D" id="3.30.2290.10">
    <property type="entry name" value="PmbA/TldD superfamily"/>
    <property type="match status" value="1"/>
</dbReference>
<proteinExistence type="inferred from homology"/>